<feature type="compositionally biased region" description="Low complexity" evidence="4">
    <location>
        <begin position="512"/>
        <end position="535"/>
    </location>
</feature>
<feature type="compositionally biased region" description="Basic and acidic residues" evidence="4">
    <location>
        <begin position="1"/>
        <end position="14"/>
    </location>
</feature>
<feature type="compositionally biased region" description="Gly residues" evidence="4">
    <location>
        <begin position="37"/>
        <end position="66"/>
    </location>
</feature>
<dbReference type="SMART" id="SM00360">
    <property type="entry name" value="RRM"/>
    <property type="match status" value="2"/>
</dbReference>
<feature type="domain" description="RRM" evidence="6">
    <location>
        <begin position="133"/>
        <end position="214"/>
    </location>
</feature>
<dbReference type="AlphaFoldDB" id="A0A199UD25"/>
<reference evidence="7 8" key="1">
    <citation type="journal article" date="2016" name="DNA Res.">
        <title>The draft genome of MD-2 pineapple using hybrid error correction of long reads.</title>
        <authorList>
            <person name="Redwan R.M."/>
            <person name="Saidin A."/>
            <person name="Kumar S.V."/>
        </authorList>
    </citation>
    <scope>NUCLEOTIDE SEQUENCE [LARGE SCALE GENOMIC DNA]</scope>
    <source>
        <strain evidence="8">cv. MD2</strain>
        <tissue evidence="7">Leaf</tissue>
    </source>
</reference>
<dbReference type="SUPFAM" id="SSF54928">
    <property type="entry name" value="RNA-binding domain, RBD"/>
    <property type="match status" value="2"/>
</dbReference>
<dbReference type="SUPFAM" id="SSF51045">
    <property type="entry name" value="WW domain"/>
    <property type="match status" value="1"/>
</dbReference>
<feature type="region of interest" description="Disordered" evidence="4">
    <location>
        <begin position="1"/>
        <end position="130"/>
    </location>
</feature>
<evidence type="ECO:0000256" key="3">
    <source>
        <dbReference type="PROSITE-ProRule" id="PRU00176"/>
    </source>
</evidence>
<evidence type="ECO:0000259" key="5">
    <source>
        <dbReference type="PROSITE" id="PS50020"/>
    </source>
</evidence>
<dbReference type="PROSITE" id="PS50020">
    <property type="entry name" value="WW_DOMAIN_2"/>
    <property type="match status" value="1"/>
</dbReference>
<dbReference type="InterPro" id="IPR000504">
    <property type="entry name" value="RRM_dom"/>
</dbReference>
<dbReference type="Gene3D" id="3.30.70.330">
    <property type="match status" value="2"/>
</dbReference>
<dbReference type="EMBL" id="LSRQ01008447">
    <property type="protein sequence ID" value="OAY62644.1"/>
    <property type="molecule type" value="Genomic_DNA"/>
</dbReference>
<dbReference type="PROSITE" id="PS50102">
    <property type="entry name" value="RRM"/>
    <property type="match status" value="2"/>
</dbReference>
<protein>
    <submittedName>
        <fullName evidence="7">Flowering time control protein FCA</fullName>
    </submittedName>
</protein>
<dbReference type="GO" id="GO:0003723">
    <property type="term" value="F:RNA binding"/>
    <property type="evidence" value="ECO:0007669"/>
    <property type="project" value="UniProtKB-UniRule"/>
</dbReference>
<dbReference type="SMART" id="SM00456">
    <property type="entry name" value="WW"/>
    <property type="match status" value="1"/>
</dbReference>
<feature type="compositionally biased region" description="Low complexity" evidence="4">
    <location>
        <begin position="368"/>
        <end position="380"/>
    </location>
</feature>
<feature type="compositionally biased region" description="Polar residues" evidence="4">
    <location>
        <begin position="21"/>
        <end position="33"/>
    </location>
</feature>
<evidence type="ECO:0000256" key="1">
    <source>
        <dbReference type="ARBA" id="ARBA00022737"/>
    </source>
</evidence>
<dbReference type="InterPro" id="IPR012677">
    <property type="entry name" value="Nucleotide-bd_a/b_plait_sf"/>
</dbReference>
<feature type="region of interest" description="Disordered" evidence="4">
    <location>
        <begin position="503"/>
        <end position="535"/>
    </location>
</feature>
<evidence type="ECO:0000313" key="8">
    <source>
        <dbReference type="Proteomes" id="UP000092600"/>
    </source>
</evidence>
<feature type="compositionally biased region" description="Gly residues" evidence="4">
    <location>
        <begin position="325"/>
        <end position="335"/>
    </location>
</feature>
<keyword evidence="1" id="KW-0677">Repeat</keyword>
<dbReference type="Pfam" id="PF00397">
    <property type="entry name" value="WW"/>
    <property type="match status" value="1"/>
</dbReference>
<dbReference type="CDD" id="cd00201">
    <property type="entry name" value="WW"/>
    <property type="match status" value="1"/>
</dbReference>
<name>A0A199UD25_ANACO</name>
<organism evidence="7 8">
    <name type="scientific">Ananas comosus</name>
    <name type="common">Pineapple</name>
    <name type="synonym">Ananas ananas</name>
    <dbReference type="NCBI Taxonomy" id="4615"/>
    <lineage>
        <taxon>Eukaryota</taxon>
        <taxon>Viridiplantae</taxon>
        <taxon>Streptophyta</taxon>
        <taxon>Embryophyta</taxon>
        <taxon>Tracheophyta</taxon>
        <taxon>Spermatophyta</taxon>
        <taxon>Magnoliopsida</taxon>
        <taxon>Liliopsida</taxon>
        <taxon>Poales</taxon>
        <taxon>Bromeliaceae</taxon>
        <taxon>Bromelioideae</taxon>
        <taxon>Ananas</taxon>
    </lineage>
</organism>
<sequence>MDRHRGDRAGDGPRHSKAPSRWSSSGSPTNQSHRYPRGGGGGGGNGGGVGEGFSSSGPGGGGGGGRYHPYRGPQEYPPPGGGGGRFRGGGGGGGGPGASPGGFGAPPMQMPGARHGFSGRGGSPDHNDGSHFVKLFIGSVPRTATEEEIRPLFEEHGDVIEVALIKDKKTGQQQGCCFVKYATLEEADRAIRALHNQVTLPGGIGPIQVRYADGERERHGSVEHKLFVASLNKHASAKEIEEANLNAVFVLCVLQIFAPYGHVEDVYIMRDAMRQSRGCGFVKFSTREMAAAAMNALNGTYIMRGCDQPLIVRFADPKRPRPGEQRGGPTFGGPGFSPRSEAALVIRPTANLDEPRGGGRMPPDSWRPLSPQSLGPSSQLNNSGSNSHATAKGGPATTSSDNSSAWSGPPAASTAPASVPAAVMPTVTSATSALPVNAAPAVPLTCNWTEHTSPEGFKYYYNSITRESKWEKPEEFALFEQQQQQQKMLLLQQQQKLAVQQLQSPPHAQAHAQVQPNQQIPQTQQAQPMQMRQQPQLQLVQPSIMHQAAVAGQQNIQDPNYAQLQAANSAIDPTRVQQGLQSAQEWAWKNKPAGS</sequence>
<dbReference type="FunFam" id="3.30.70.330:FF:000332">
    <property type="entry name" value="flowering time control protein FCA isoform X2"/>
    <property type="match status" value="1"/>
</dbReference>
<dbReference type="InterPro" id="IPR036020">
    <property type="entry name" value="WW_dom_sf"/>
</dbReference>
<evidence type="ECO:0000256" key="2">
    <source>
        <dbReference type="ARBA" id="ARBA00022884"/>
    </source>
</evidence>
<evidence type="ECO:0000313" key="7">
    <source>
        <dbReference type="EMBL" id="OAY62644.1"/>
    </source>
</evidence>
<accession>A0A199UD25</accession>
<feature type="compositionally biased region" description="Low complexity" evidence="4">
    <location>
        <begin position="403"/>
        <end position="416"/>
    </location>
</feature>
<evidence type="ECO:0000259" key="6">
    <source>
        <dbReference type="PROSITE" id="PS50102"/>
    </source>
</evidence>
<feature type="compositionally biased region" description="Basic and acidic residues" evidence="4">
    <location>
        <begin position="315"/>
        <end position="324"/>
    </location>
</feature>
<feature type="region of interest" description="Disordered" evidence="4">
    <location>
        <begin position="315"/>
        <end position="416"/>
    </location>
</feature>
<dbReference type="Gene3D" id="2.20.70.10">
    <property type="match status" value="1"/>
</dbReference>
<evidence type="ECO:0000256" key="4">
    <source>
        <dbReference type="SAM" id="MobiDB-lite"/>
    </source>
</evidence>
<proteinExistence type="predicted"/>
<keyword evidence="2 3" id="KW-0694">RNA-binding</keyword>
<feature type="domain" description="RRM" evidence="6">
    <location>
        <begin position="224"/>
        <end position="317"/>
    </location>
</feature>
<dbReference type="Pfam" id="PF00076">
    <property type="entry name" value="RRM_1"/>
    <property type="match status" value="2"/>
</dbReference>
<feature type="compositionally biased region" description="Gly residues" evidence="4">
    <location>
        <begin position="81"/>
        <end position="104"/>
    </location>
</feature>
<dbReference type="InterPro" id="IPR035979">
    <property type="entry name" value="RBD_domain_sf"/>
</dbReference>
<dbReference type="STRING" id="4615.A0A199UD25"/>
<feature type="region of interest" description="Disordered" evidence="4">
    <location>
        <begin position="575"/>
        <end position="595"/>
    </location>
</feature>
<comment type="caution">
    <text evidence="7">The sequence shown here is derived from an EMBL/GenBank/DDBJ whole genome shotgun (WGS) entry which is preliminary data.</text>
</comment>
<feature type="compositionally biased region" description="Polar residues" evidence="4">
    <location>
        <begin position="575"/>
        <end position="584"/>
    </location>
</feature>
<dbReference type="InterPro" id="IPR001202">
    <property type="entry name" value="WW_dom"/>
</dbReference>
<gene>
    <name evidence="7" type="ORF">ACMD2_07597</name>
</gene>
<feature type="domain" description="WW" evidence="5">
    <location>
        <begin position="442"/>
        <end position="475"/>
    </location>
</feature>
<dbReference type="PANTHER" id="PTHR24012">
    <property type="entry name" value="RNA BINDING PROTEIN"/>
    <property type="match status" value="1"/>
</dbReference>
<dbReference type="Proteomes" id="UP000092600">
    <property type="component" value="Unassembled WGS sequence"/>
</dbReference>